<sequence>MSVELKWALLTASGALAFILIICAASVGLA</sequence>
<dbReference type="RefSeq" id="WP_100860022.1">
    <property type="nucleotide sequence ID" value="NZ_PGCP01000015.1"/>
</dbReference>
<evidence type="ECO:0000313" key="2">
    <source>
        <dbReference type="EMBL" id="PJC93213.1"/>
    </source>
</evidence>
<organism evidence="2 3">
    <name type="scientific">Aeromonas lusitana</name>
    <dbReference type="NCBI Taxonomy" id="931529"/>
    <lineage>
        <taxon>Bacteria</taxon>
        <taxon>Pseudomonadati</taxon>
        <taxon>Pseudomonadota</taxon>
        <taxon>Gammaproteobacteria</taxon>
        <taxon>Aeromonadales</taxon>
        <taxon>Aeromonadaceae</taxon>
        <taxon>Aeromonas</taxon>
    </lineage>
</organism>
<keyword evidence="1" id="KW-1133">Transmembrane helix</keyword>
<protein>
    <submittedName>
        <fullName evidence="2">YnhF family membrane protein</fullName>
    </submittedName>
</protein>
<evidence type="ECO:0000256" key="1">
    <source>
        <dbReference type="SAM" id="Phobius"/>
    </source>
</evidence>
<keyword evidence="1" id="KW-0812">Transmembrane</keyword>
<proteinExistence type="predicted"/>
<reference evidence="2 3" key="1">
    <citation type="submission" date="2017-11" db="EMBL/GenBank/DDBJ databases">
        <title>Draft genome sequence of environmental isolate Aeromonas lusitania sp. nov. MDC 2473.</title>
        <authorList>
            <person name="Colston S.M."/>
            <person name="Navarro A."/>
            <person name="Martinez-Murcia A.J."/>
            <person name="Graf J."/>
        </authorList>
    </citation>
    <scope>NUCLEOTIDE SEQUENCE [LARGE SCALE GENOMIC DNA]</scope>
    <source>
        <strain evidence="2 3">MDC 2473</strain>
    </source>
</reference>
<dbReference type="EMBL" id="PGCP01000015">
    <property type="protein sequence ID" value="PJC93213.1"/>
    <property type="molecule type" value="Genomic_DNA"/>
</dbReference>
<feature type="transmembrane region" description="Helical" evidence="1">
    <location>
        <begin position="7"/>
        <end position="29"/>
    </location>
</feature>
<keyword evidence="3" id="KW-1185">Reference proteome</keyword>
<gene>
    <name evidence="2" type="ORF">CUC44_11140</name>
</gene>
<dbReference type="InterPro" id="IPR047743">
    <property type="entry name" value="YnhF-like"/>
</dbReference>
<dbReference type="AlphaFoldDB" id="A0A2M8H9I8"/>
<accession>A0A2M8H9I8</accession>
<comment type="caution">
    <text evidence="2">The sequence shown here is derived from an EMBL/GenBank/DDBJ whole genome shotgun (WGS) entry which is preliminary data.</text>
</comment>
<dbReference type="Proteomes" id="UP000232060">
    <property type="component" value="Unassembled WGS sequence"/>
</dbReference>
<dbReference type="OrthoDB" id="5593298at2"/>
<dbReference type="NCBIfam" id="NF033411">
    <property type="entry name" value="small_mem_YnhF"/>
    <property type="match status" value="1"/>
</dbReference>
<name>A0A2M8H9I8_9GAMM</name>
<evidence type="ECO:0000313" key="3">
    <source>
        <dbReference type="Proteomes" id="UP000232060"/>
    </source>
</evidence>
<keyword evidence="1" id="KW-0472">Membrane</keyword>